<dbReference type="PANTHER" id="PTHR43799">
    <property type="entry name" value="AMINOTRANSFERASE, PUTATIVE-RELATED"/>
    <property type="match status" value="1"/>
</dbReference>
<dbReference type="PANTHER" id="PTHR43799:SF1">
    <property type="entry name" value="ASPARTATE AMINOTRANSFERASE"/>
    <property type="match status" value="1"/>
</dbReference>
<protein>
    <submittedName>
        <fullName evidence="1">Aminotransferase class I/II-fold pyridoxal phosphate-dependent enzyme</fullName>
    </submittedName>
</protein>
<sequence>MDYTQMSREELQQALDEQNKVLKEIKKRKISLDISRGKPSAEQLDVTMPMLDMVGSTTIFPKPDYRNYGGLEGIPELRALFAKMLGVEKDETIVGGNASLQLMYDTIQRAMQFGVCGSKPWNEGKVKFICPVPGYDRHFAICQHFGIEMINVPMTPAGPNMDLVERLVADDESVKGIWCVPKYQNPTGYTFSDETVERLAKMKTAAKDFRIFWDNAYCVHDLYEQGDKLANIMAIAKEAGTADRIYEFASTSKITFAGAGVAVMAASKNNIADTLSHMKFQTIGFNKVWQYVHYLYLQSTENIAAIMAKQAALIRPKFEKFEEVFSEEFGSGSGIARWTKPRGGYFISLDVLDGCAKEVGRLCKSVGLTITGVGDTFPYGIDDRDSNIRIAPTYASEEEFAEALQVLVCCIKVACISKLIGKSEE</sequence>
<dbReference type="Proteomes" id="UP000824145">
    <property type="component" value="Unassembled WGS sequence"/>
</dbReference>
<dbReference type="EMBL" id="DVNJ01000032">
    <property type="protein sequence ID" value="HIU63391.1"/>
    <property type="molecule type" value="Genomic_DNA"/>
</dbReference>
<dbReference type="InterPro" id="IPR024551">
    <property type="entry name" value="AspAT_Ic"/>
</dbReference>
<dbReference type="SUPFAM" id="SSF53383">
    <property type="entry name" value="PLP-dependent transferases"/>
    <property type="match status" value="1"/>
</dbReference>
<dbReference type="InterPro" id="IPR015421">
    <property type="entry name" value="PyrdxlP-dep_Trfase_major"/>
</dbReference>
<dbReference type="Gene3D" id="3.40.640.10">
    <property type="entry name" value="Type I PLP-dependent aspartate aminotransferase-like (Major domain)"/>
    <property type="match status" value="1"/>
</dbReference>
<dbReference type="Gene3D" id="3.90.1150.10">
    <property type="entry name" value="Aspartate Aminotransferase, domain 1"/>
    <property type="match status" value="1"/>
</dbReference>
<name>A0A9D1MNI7_9FIRM</name>
<reference evidence="1" key="1">
    <citation type="submission" date="2020-10" db="EMBL/GenBank/DDBJ databases">
        <authorList>
            <person name="Gilroy R."/>
        </authorList>
    </citation>
    <scope>NUCLEOTIDE SEQUENCE</scope>
    <source>
        <strain evidence="1">9366</strain>
    </source>
</reference>
<dbReference type="Pfam" id="PF12897">
    <property type="entry name" value="Asp_aminotransf"/>
    <property type="match status" value="1"/>
</dbReference>
<keyword evidence="1" id="KW-0808">Transferase</keyword>
<reference evidence="1" key="2">
    <citation type="journal article" date="2021" name="PeerJ">
        <title>Extensive microbial diversity within the chicken gut microbiome revealed by metagenomics and culture.</title>
        <authorList>
            <person name="Gilroy R."/>
            <person name="Ravi A."/>
            <person name="Getino M."/>
            <person name="Pursley I."/>
            <person name="Horton D.L."/>
            <person name="Alikhan N.F."/>
            <person name="Baker D."/>
            <person name="Gharbi K."/>
            <person name="Hall N."/>
            <person name="Watson M."/>
            <person name="Adriaenssens E.M."/>
            <person name="Foster-Nyarko E."/>
            <person name="Jarju S."/>
            <person name="Secka A."/>
            <person name="Antonio M."/>
            <person name="Oren A."/>
            <person name="Chaudhuri R.R."/>
            <person name="La Ragione R."/>
            <person name="Hildebrand F."/>
            <person name="Pallen M.J."/>
        </authorList>
    </citation>
    <scope>NUCLEOTIDE SEQUENCE</scope>
    <source>
        <strain evidence="1">9366</strain>
    </source>
</reference>
<dbReference type="GO" id="GO:0004069">
    <property type="term" value="F:L-aspartate:2-oxoglutarate aminotransferase activity"/>
    <property type="evidence" value="ECO:0007669"/>
    <property type="project" value="InterPro"/>
</dbReference>
<dbReference type="InterPro" id="IPR015424">
    <property type="entry name" value="PyrdxlP-dep_Trfase"/>
</dbReference>
<gene>
    <name evidence="1" type="ORF">IAB07_06460</name>
</gene>
<proteinExistence type="predicted"/>
<dbReference type="InterPro" id="IPR015422">
    <property type="entry name" value="PyrdxlP-dep_Trfase_small"/>
</dbReference>
<organism evidence="1 2">
    <name type="scientific">Candidatus Caccalectryoclostridium excrementigallinarum</name>
    <dbReference type="NCBI Taxonomy" id="2840710"/>
    <lineage>
        <taxon>Bacteria</taxon>
        <taxon>Bacillati</taxon>
        <taxon>Bacillota</taxon>
        <taxon>Clostridia</taxon>
        <taxon>Christensenellales</taxon>
        <taxon>Christensenellaceae</taxon>
        <taxon>Christensenellaceae incertae sedis</taxon>
        <taxon>Candidatus Caccalectryoclostridium</taxon>
    </lineage>
</organism>
<keyword evidence="1" id="KW-0032">Aminotransferase</keyword>
<comment type="caution">
    <text evidence="1">The sequence shown here is derived from an EMBL/GenBank/DDBJ whole genome shotgun (WGS) entry which is preliminary data.</text>
</comment>
<evidence type="ECO:0000313" key="1">
    <source>
        <dbReference type="EMBL" id="HIU63391.1"/>
    </source>
</evidence>
<accession>A0A9D1MNI7</accession>
<dbReference type="AlphaFoldDB" id="A0A9D1MNI7"/>
<evidence type="ECO:0000313" key="2">
    <source>
        <dbReference type="Proteomes" id="UP000824145"/>
    </source>
</evidence>